<proteinExistence type="predicted"/>
<protein>
    <submittedName>
        <fullName evidence="1">Uncharacterized protein</fullName>
    </submittedName>
</protein>
<sequence length="74" mass="8244">MFDMTTCHAGLSRSDAVYGIHNQFDESVVIARVFLTVPYGELPNANQEFVKKLAESADVESELKPAKKNDIKQT</sequence>
<dbReference type="AlphaFoldDB" id="A0A0F9C362"/>
<organism evidence="1">
    <name type="scientific">marine sediment metagenome</name>
    <dbReference type="NCBI Taxonomy" id="412755"/>
    <lineage>
        <taxon>unclassified sequences</taxon>
        <taxon>metagenomes</taxon>
        <taxon>ecological metagenomes</taxon>
    </lineage>
</organism>
<name>A0A0F9C362_9ZZZZ</name>
<comment type="caution">
    <text evidence="1">The sequence shown here is derived from an EMBL/GenBank/DDBJ whole genome shotgun (WGS) entry which is preliminary data.</text>
</comment>
<evidence type="ECO:0000313" key="1">
    <source>
        <dbReference type="EMBL" id="KKK91111.1"/>
    </source>
</evidence>
<accession>A0A0F9C362</accession>
<reference evidence="1" key="1">
    <citation type="journal article" date="2015" name="Nature">
        <title>Complex archaea that bridge the gap between prokaryotes and eukaryotes.</title>
        <authorList>
            <person name="Spang A."/>
            <person name="Saw J.H."/>
            <person name="Jorgensen S.L."/>
            <person name="Zaremba-Niedzwiedzka K."/>
            <person name="Martijn J."/>
            <person name="Lind A.E."/>
            <person name="van Eijk R."/>
            <person name="Schleper C."/>
            <person name="Guy L."/>
            <person name="Ettema T.J."/>
        </authorList>
    </citation>
    <scope>NUCLEOTIDE SEQUENCE</scope>
</reference>
<dbReference type="EMBL" id="LAZR01048798">
    <property type="protein sequence ID" value="KKK91111.1"/>
    <property type="molecule type" value="Genomic_DNA"/>
</dbReference>
<gene>
    <name evidence="1" type="ORF">LCGC14_2716250</name>
</gene>